<dbReference type="AlphaFoldDB" id="A0A7S3LCX6"/>
<accession>A0A7S3LCX6</accession>
<reference evidence="3" key="1">
    <citation type="submission" date="2021-01" db="EMBL/GenBank/DDBJ databases">
        <authorList>
            <person name="Corre E."/>
            <person name="Pelletier E."/>
            <person name="Niang G."/>
            <person name="Scheremetjew M."/>
            <person name="Finn R."/>
            <person name="Kale V."/>
            <person name="Holt S."/>
            <person name="Cochrane G."/>
            <person name="Meng A."/>
            <person name="Brown T."/>
            <person name="Cohen L."/>
        </authorList>
    </citation>
    <scope>NUCLEOTIDE SEQUENCE</scope>
    <source>
        <strain evidence="3">CCMP127</strain>
    </source>
</reference>
<keyword evidence="2" id="KW-0472">Membrane</keyword>
<keyword evidence="2" id="KW-1133">Transmembrane helix</keyword>
<keyword evidence="2" id="KW-0812">Transmembrane</keyword>
<protein>
    <submittedName>
        <fullName evidence="3">Uncharacterized protein</fullName>
    </submittedName>
</protein>
<organism evidence="3">
    <name type="scientific">Amphora coffeiformis</name>
    <dbReference type="NCBI Taxonomy" id="265554"/>
    <lineage>
        <taxon>Eukaryota</taxon>
        <taxon>Sar</taxon>
        <taxon>Stramenopiles</taxon>
        <taxon>Ochrophyta</taxon>
        <taxon>Bacillariophyta</taxon>
        <taxon>Bacillariophyceae</taxon>
        <taxon>Bacillariophycidae</taxon>
        <taxon>Thalassiophysales</taxon>
        <taxon>Catenulaceae</taxon>
        <taxon>Amphora</taxon>
    </lineage>
</organism>
<feature type="compositionally biased region" description="Polar residues" evidence="1">
    <location>
        <begin position="8"/>
        <end position="17"/>
    </location>
</feature>
<gene>
    <name evidence="3" type="ORF">ACOF00016_LOCUS16226</name>
</gene>
<feature type="transmembrane region" description="Helical" evidence="2">
    <location>
        <begin position="608"/>
        <end position="627"/>
    </location>
</feature>
<proteinExistence type="predicted"/>
<feature type="transmembrane region" description="Helical" evidence="2">
    <location>
        <begin position="575"/>
        <end position="596"/>
    </location>
</feature>
<evidence type="ECO:0000256" key="2">
    <source>
        <dbReference type="SAM" id="Phobius"/>
    </source>
</evidence>
<feature type="region of interest" description="Disordered" evidence="1">
    <location>
        <begin position="338"/>
        <end position="359"/>
    </location>
</feature>
<sequence length="643" mass="73166">MTEAVLASPTNPTISTSSRRRTAPPLPHRGMGWDELCYRLWGPAGRSMQLEGYHWLVLMILVVSNMQGVYRESYGTRRDFVFLFWTGLWLGKHLWLRWIACWDPSTVHSPTLRGLISHFTTNHLMGGQIYDRPSPRQISKFLGLKDDSVPLLQKARSSFDYAAKLSSRGVGTHLRCILAWFQQRRGGSPEGDAATPSSSVPKPLISKPRSKFGCLMADVQRWWQIVRQNIPSVQFSLYCLGLYAVKSLIRQRLLGFYGQETASTYLYSPSLGVAMKQENNMIKRKGDYQPRDFAESWWGDVYSTPVLVFMALTMWIFARLVPPLPDLVAGSHPLRDLRNDKTESGNTTTSSSNSASSGSGFFSRLQEMLGFVSPTEHGWSEAQNPISTVPRIDVHTAVVFLRMVDIFWVVLWLPRCDTVCQLTGHCVSAWDWDERTYYLYPVGLTGPERSARPYHFFPNQVGDSISLLFISFDLWTIVPMLLFVQSLLANRTYWSTWGVCAGEWMILEFPDSVNKNVFPAWDVRKKYNKDDIVLHNNKVFKATVSQPEGRPYEGFQRHMQNLLANETGDPATSGILYRIAGLQLVIFFVHFLAWYYFHLNWIRCDGLFMSLVAHALTTYVLSTAGRVRPSSSLAKLNAEVMGK</sequence>
<evidence type="ECO:0000313" key="3">
    <source>
        <dbReference type="EMBL" id="CAE0419385.1"/>
    </source>
</evidence>
<evidence type="ECO:0000256" key="1">
    <source>
        <dbReference type="SAM" id="MobiDB-lite"/>
    </source>
</evidence>
<feature type="transmembrane region" description="Helical" evidence="2">
    <location>
        <begin position="465"/>
        <end position="484"/>
    </location>
</feature>
<name>A0A7S3LCX6_9STRA</name>
<dbReference type="EMBL" id="HBIM01021796">
    <property type="protein sequence ID" value="CAE0419385.1"/>
    <property type="molecule type" value="Transcribed_RNA"/>
</dbReference>
<feature type="compositionally biased region" description="Low complexity" evidence="1">
    <location>
        <begin position="344"/>
        <end position="359"/>
    </location>
</feature>
<feature type="region of interest" description="Disordered" evidence="1">
    <location>
        <begin position="1"/>
        <end position="26"/>
    </location>
</feature>